<gene>
    <name evidence="1" type="ORF">IX84_17990</name>
</gene>
<proteinExistence type="predicted"/>
<dbReference type="OrthoDB" id="5422541at2"/>
<reference evidence="1 2" key="1">
    <citation type="journal article" date="2014" name="Int. J. Syst. Evol. Microbiol.">
        <title>Phaeodactylibacter xiamenensis gen. nov., sp. nov., a member of the family Saprospiraceae isolated from the marine alga Phaeodactylum tricornutum.</title>
        <authorList>
            <person name="Chen Z.Jr."/>
            <person name="Lei X."/>
            <person name="Lai Q."/>
            <person name="Li Y."/>
            <person name="Zhang B."/>
            <person name="Zhang J."/>
            <person name="Zhang H."/>
            <person name="Yang L."/>
            <person name="Zheng W."/>
            <person name="Tian Y."/>
            <person name="Yu Z."/>
            <person name="Xu H.Jr."/>
            <person name="Zheng T."/>
        </authorList>
    </citation>
    <scope>NUCLEOTIDE SEQUENCE [LARGE SCALE GENOMIC DNA]</scope>
    <source>
        <strain evidence="1 2">KD52</strain>
    </source>
</reference>
<evidence type="ECO:0000313" key="2">
    <source>
        <dbReference type="Proteomes" id="UP000029736"/>
    </source>
</evidence>
<dbReference type="Proteomes" id="UP000029736">
    <property type="component" value="Unassembled WGS sequence"/>
</dbReference>
<evidence type="ECO:0000313" key="1">
    <source>
        <dbReference type="EMBL" id="KGE86938.1"/>
    </source>
</evidence>
<dbReference type="STRING" id="1524460.IX84_17990"/>
<dbReference type="AlphaFoldDB" id="A0A098S562"/>
<keyword evidence="2" id="KW-1185">Reference proteome</keyword>
<name>A0A098S562_9BACT</name>
<dbReference type="EMBL" id="JPOS01000039">
    <property type="protein sequence ID" value="KGE86938.1"/>
    <property type="molecule type" value="Genomic_DNA"/>
</dbReference>
<organism evidence="1 2">
    <name type="scientific">Phaeodactylibacter xiamenensis</name>
    <dbReference type="NCBI Taxonomy" id="1524460"/>
    <lineage>
        <taxon>Bacteria</taxon>
        <taxon>Pseudomonadati</taxon>
        <taxon>Bacteroidota</taxon>
        <taxon>Saprospiria</taxon>
        <taxon>Saprospirales</taxon>
        <taxon>Haliscomenobacteraceae</taxon>
        <taxon>Phaeodactylibacter</taxon>
    </lineage>
</organism>
<sequence length="442" mass="50429">MYTAEIGKLIFSRWKERTGREVTVKTYFNEEFFPLFFDSERYLMWVNNSRFDQAYKQKKKRPLTTEVRQAALSAFHEDVEVLEGREGHLFMGGFSRDLSSATASQISQIDIGFHTDDAYYSWLGMAAGIGVKGGVSLLLKTPAVLDLIVAGWSYYRKFLNDYDTLAPHQIDSWNAWWLIHNASRKVEKDRLAGFPPPNAMNEKDGVSAFVTPSWISVLFALIRVAEKPDIMTYIYSFGQTNKSIGFVPIKLGEIQKLSTLYEKLFGAEDFTRERKSLEALYDTELSFFQACRMGAIGLRAVEPKDLRKYMTTRDQSPKSIKFSENTIINFRIYQTWIIAMLKNEELLLTAQELAEVLSKVGPSSRGKKVLSQAVAKVLEAGGKKQFITALTDLITEEEFKQSPAAEQKGVFEKTVHELMRMPATNVPLFITLVRFKHAYNKL</sequence>
<dbReference type="RefSeq" id="WP_044223515.1">
    <property type="nucleotide sequence ID" value="NZ_JBKAGJ010000009.1"/>
</dbReference>
<comment type="caution">
    <text evidence="1">The sequence shown here is derived from an EMBL/GenBank/DDBJ whole genome shotgun (WGS) entry which is preliminary data.</text>
</comment>
<accession>A0A098S562</accession>
<protein>
    <submittedName>
        <fullName evidence="1">Uncharacterized protein</fullName>
    </submittedName>
</protein>